<organism evidence="2 3">
    <name type="scientific">Naegleria lovaniensis</name>
    <name type="common">Amoeba</name>
    <dbReference type="NCBI Taxonomy" id="51637"/>
    <lineage>
        <taxon>Eukaryota</taxon>
        <taxon>Discoba</taxon>
        <taxon>Heterolobosea</taxon>
        <taxon>Tetramitia</taxon>
        <taxon>Eutetramitia</taxon>
        <taxon>Vahlkampfiidae</taxon>
        <taxon>Naegleria</taxon>
    </lineage>
</organism>
<dbReference type="RefSeq" id="XP_044552702.1">
    <property type="nucleotide sequence ID" value="XM_044690802.1"/>
</dbReference>
<name>A0AA88GX99_NAELO</name>
<protein>
    <recommendedName>
        <fullName evidence="1">ELMO domain-containing protein</fullName>
    </recommendedName>
</protein>
<feature type="domain" description="ELMO" evidence="1">
    <location>
        <begin position="52"/>
        <end position="217"/>
    </location>
</feature>
<evidence type="ECO:0000313" key="2">
    <source>
        <dbReference type="EMBL" id="KAG2388710.1"/>
    </source>
</evidence>
<reference evidence="2 3" key="1">
    <citation type="journal article" date="2018" name="BMC Genomics">
        <title>The genome of Naegleria lovaniensis, the basis for a comparative approach to unravel pathogenicity factors of the human pathogenic amoeba N. fowleri.</title>
        <authorList>
            <person name="Liechti N."/>
            <person name="Schurch N."/>
            <person name="Bruggmann R."/>
            <person name="Wittwer M."/>
        </authorList>
    </citation>
    <scope>NUCLEOTIDE SEQUENCE [LARGE SCALE GENOMIC DNA]</scope>
    <source>
        <strain evidence="2 3">ATCC 30569</strain>
    </source>
</reference>
<dbReference type="PROSITE" id="PS51335">
    <property type="entry name" value="ELMO"/>
    <property type="match status" value="1"/>
</dbReference>
<proteinExistence type="predicted"/>
<gene>
    <name evidence="2" type="ORF">C9374_000149</name>
</gene>
<dbReference type="GeneID" id="68092611"/>
<comment type="caution">
    <text evidence="2">The sequence shown here is derived from an EMBL/GenBank/DDBJ whole genome shotgun (WGS) entry which is preliminary data.</text>
</comment>
<dbReference type="Pfam" id="PF04727">
    <property type="entry name" value="ELMO_CED12"/>
    <property type="match status" value="1"/>
</dbReference>
<dbReference type="InterPro" id="IPR006816">
    <property type="entry name" value="ELMO_dom"/>
</dbReference>
<keyword evidence="3" id="KW-1185">Reference proteome</keyword>
<dbReference type="PANTHER" id="PTHR12771">
    <property type="entry name" value="ENGULFMENT AND CELL MOTILITY"/>
    <property type="match status" value="1"/>
</dbReference>
<dbReference type="GO" id="GO:0005886">
    <property type="term" value="C:plasma membrane"/>
    <property type="evidence" value="ECO:0007669"/>
    <property type="project" value="TreeGrafter"/>
</dbReference>
<dbReference type="InterPro" id="IPR050868">
    <property type="entry name" value="ELMO_domain-containing"/>
</dbReference>
<evidence type="ECO:0000313" key="3">
    <source>
        <dbReference type="Proteomes" id="UP000816034"/>
    </source>
</evidence>
<dbReference type="EMBL" id="PYSW02000009">
    <property type="protein sequence ID" value="KAG2388710.1"/>
    <property type="molecule type" value="Genomic_DNA"/>
</dbReference>
<dbReference type="Proteomes" id="UP000816034">
    <property type="component" value="Unassembled WGS sequence"/>
</dbReference>
<dbReference type="PANTHER" id="PTHR12771:SF56">
    <property type="entry name" value="CED-12"/>
    <property type="match status" value="1"/>
</dbReference>
<dbReference type="AlphaFoldDB" id="A0AA88GX99"/>
<dbReference type="GO" id="GO:0007015">
    <property type="term" value="P:actin filament organization"/>
    <property type="evidence" value="ECO:0007669"/>
    <property type="project" value="TreeGrafter"/>
</dbReference>
<dbReference type="GO" id="GO:0048870">
    <property type="term" value="P:cell motility"/>
    <property type="evidence" value="ECO:0007669"/>
    <property type="project" value="TreeGrafter"/>
</dbReference>
<sequence length="234" mass="27638">MASQSPTGSPVITSTKPSRTYQATDEVNQLVFQSIRNHQNFLNTKYDPDSSEHKNLLKSIFKIIFGTHLKDEELYDCQQWTVAGFQNKDPTSDLRSLGILGLSTMEYLCKYHTNTVKNEYMNREYPFACCVFAIVNFMIKEMNMRNITTTPQDSHFVLLMKKELYFNRDKLKQMDLFERLFCIAFEYFDKLWTKHKAGYMDFSVMYDIFAKNIMQILKKEPASFSVFKFLLLEW</sequence>
<accession>A0AA88GX99</accession>
<evidence type="ECO:0000259" key="1">
    <source>
        <dbReference type="PROSITE" id="PS51335"/>
    </source>
</evidence>